<evidence type="ECO:0000313" key="1">
    <source>
        <dbReference type="EMBL" id="JAH17449.1"/>
    </source>
</evidence>
<accession>A0A0E9QL11</accession>
<protein>
    <submittedName>
        <fullName evidence="1">Uncharacterized protein</fullName>
    </submittedName>
</protein>
<reference evidence="1" key="2">
    <citation type="journal article" date="2015" name="Fish Shellfish Immunol.">
        <title>Early steps in the European eel (Anguilla anguilla)-Vibrio vulnificus interaction in the gills: Role of the RtxA13 toxin.</title>
        <authorList>
            <person name="Callol A."/>
            <person name="Pajuelo D."/>
            <person name="Ebbesson L."/>
            <person name="Teles M."/>
            <person name="MacKenzie S."/>
            <person name="Amaro C."/>
        </authorList>
    </citation>
    <scope>NUCLEOTIDE SEQUENCE</scope>
</reference>
<dbReference type="EMBL" id="GBXM01091128">
    <property type="protein sequence ID" value="JAH17449.1"/>
    <property type="molecule type" value="Transcribed_RNA"/>
</dbReference>
<name>A0A0E9QL11_ANGAN</name>
<reference evidence="1" key="1">
    <citation type="submission" date="2014-11" db="EMBL/GenBank/DDBJ databases">
        <authorList>
            <person name="Amaro Gonzalez C."/>
        </authorList>
    </citation>
    <scope>NUCLEOTIDE SEQUENCE</scope>
</reference>
<proteinExistence type="predicted"/>
<sequence length="55" mass="6468">MTTGWQEKNKFICDIELKPILMQQEHSCVHIHTPPSHAYIITNKTKPYFTVEIIL</sequence>
<organism evidence="1">
    <name type="scientific">Anguilla anguilla</name>
    <name type="common">European freshwater eel</name>
    <name type="synonym">Muraena anguilla</name>
    <dbReference type="NCBI Taxonomy" id="7936"/>
    <lineage>
        <taxon>Eukaryota</taxon>
        <taxon>Metazoa</taxon>
        <taxon>Chordata</taxon>
        <taxon>Craniata</taxon>
        <taxon>Vertebrata</taxon>
        <taxon>Euteleostomi</taxon>
        <taxon>Actinopterygii</taxon>
        <taxon>Neopterygii</taxon>
        <taxon>Teleostei</taxon>
        <taxon>Anguilliformes</taxon>
        <taxon>Anguillidae</taxon>
        <taxon>Anguilla</taxon>
    </lineage>
</organism>
<dbReference type="AlphaFoldDB" id="A0A0E9QL11"/>